<evidence type="ECO:0000313" key="27">
    <source>
        <dbReference type="EMBL" id="TYC10584.1"/>
    </source>
</evidence>
<evidence type="ECO:0000256" key="19">
    <source>
        <dbReference type="ARBA" id="ARBA00044919"/>
    </source>
</evidence>
<comment type="catalytic activity">
    <reaction evidence="8">
        <text>L-lysyl-L-alanine(out) = L-lysyl-L-alanine(in)</text>
        <dbReference type="Rhea" id="RHEA:79399"/>
        <dbReference type="ChEBI" id="CHEBI:229954"/>
    </reaction>
</comment>
<evidence type="ECO:0000256" key="20">
    <source>
        <dbReference type="ARBA" id="ARBA00044924"/>
    </source>
</evidence>
<comment type="caution">
    <text evidence="27">The sequence shown here is derived from an EMBL/GenBank/DDBJ whole genome shotgun (WGS) entry which is preliminary data.</text>
</comment>
<dbReference type="InterPro" id="IPR020846">
    <property type="entry name" value="MFS_dom"/>
</dbReference>
<comment type="subunit">
    <text evidence="24">Homodimer. Interacts with lysosomal protein GLMP (via lumenal domain); the interaction starts while both proteins are still in the endoplasmic reticulum and is required for stabilization of MFSD1 in lysosomes but has no direct effect on its targeting to lysosomes or transporter activity.</text>
</comment>
<keyword evidence="28" id="KW-1185">Reference proteome</keyword>
<feature type="transmembrane region" description="Helical" evidence="25">
    <location>
        <begin position="308"/>
        <end position="327"/>
    </location>
</feature>
<accession>A0ABY3M8L7</accession>
<feature type="transmembrane region" description="Helical" evidence="25">
    <location>
        <begin position="95"/>
        <end position="114"/>
    </location>
</feature>
<dbReference type="InterPro" id="IPR011701">
    <property type="entry name" value="MFS"/>
</dbReference>
<comment type="catalytic activity">
    <reaction evidence="15">
        <text>L-arginyl-L-alpha-amino acid(out) = L-arginyl-L-alpha-amino acid(in)</text>
        <dbReference type="Rhea" id="RHEA:79371"/>
        <dbReference type="ChEBI" id="CHEBI:84315"/>
    </reaction>
</comment>
<evidence type="ECO:0000256" key="22">
    <source>
        <dbReference type="ARBA" id="ARBA00045018"/>
    </source>
</evidence>
<evidence type="ECO:0000256" key="16">
    <source>
        <dbReference type="ARBA" id="ARBA00044900"/>
    </source>
</evidence>
<evidence type="ECO:0000256" key="24">
    <source>
        <dbReference type="ARBA" id="ARBA00046376"/>
    </source>
</evidence>
<keyword evidence="3" id="KW-0813">Transport</keyword>
<dbReference type="InterPro" id="IPR052187">
    <property type="entry name" value="MFSD1"/>
</dbReference>
<feature type="transmembrane region" description="Helical" evidence="25">
    <location>
        <begin position="241"/>
        <end position="265"/>
    </location>
</feature>
<evidence type="ECO:0000256" key="13">
    <source>
        <dbReference type="ARBA" id="ARBA00044893"/>
    </source>
</evidence>
<dbReference type="SUPFAM" id="SSF103473">
    <property type="entry name" value="MFS general substrate transporter"/>
    <property type="match status" value="1"/>
</dbReference>
<comment type="catalytic activity">
    <reaction evidence="13">
        <text>L-alpha-aminoacyl-L-lysine(out) = L-alpha-aminoacyl-L-lysine(in)</text>
        <dbReference type="Rhea" id="RHEA:79383"/>
        <dbReference type="ChEBI" id="CHEBI:229966"/>
    </reaction>
</comment>
<comment type="function">
    <text evidence="23">Lysosomal dipeptide uniporter that selectively exports lysine, arginine or histidine-containing dipeptides with a net positive charge from the lysosome lumen into the cytosol. Could play a role in a specific type of protein O-glycosylation indirectly regulating macrophages migration and tissue invasion. Also essential for liver homeostasis.</text>
</comment>
<dbReference type="InterPro" id="IPR036259">
    <property type="entry name" value="MFS_trans_sf"/>
</dbReference>
<evidence type="ECO:0000256" key="18">
    <source>
        <dbReference type="ARBA" id="ARBA00044912"/>
    </source>
</evidence>
<dbReference type="Gene3D" id="1.20.1250.20">
    <property type="entry name" value="MFS general substrate transporter like domains"/>
    <property type="match status" value="2"/>
</dbReference>
<comment type="catalytic activity">
    <reaction evidence="19">
        <text>L-alanyl-L-lysine(out) = L-alanyl-L-lysine(in)</text>
        <dbReference type="Rhea" id="RHEA:79415"/>
        <dbReference type="ChEBI" id="CHEBI:192470"/>
    </reaction>
</comment>
<evidence type="ECO:0000256" key="17">
    <source>
        <dbReference type="ARBA" id="ARBA00044903"/>
    </source>
</evidence>
<comment type="catalytic activity">
    <reaction evidence="18">
        <text>L-histidyl-L-alpha-amino acid(out) = L-histidyl-L-alpha-amino acid(in)</text>
        <dbReference type="Rhea" id="RHEA:79379"/>
        <dbReference type="ChEBI" id="CHEBI:229964"/>
    </reaction>
</comment>
<feature type="transmembrane region" description="Helical" evidence="25">
    <location>
        <begin position="28"/>
        <end position="46"/>
    </location>
</feature>
<comment type="catalytic activity">
    <reaction evidence="10">
        <text>L-alpha-aminoacyl-L-arginine(out) = L-alpha-aminoacyl-L-arginine(in)</text>
        <dbReference type="Rhea" id="RHEA:79367"/>
        <dbReference type="ChEBI" id="CHEBI:229968"/>
    </reaction>
</comment>
<feature type="domain" description="Major facilitator superfamily (MFS) profile" evidence="26">
    <location>
        <begin position="28"/>
        <end position="430"/>
    </location>
</feature>
<evidence type="ECO:0000256" key="11">
    <source>
        <dbReference type="ARBA" id="ARBA00044884"/>
    </source>
</evidence>
<evidence type="ECO:0000256" key="2">
    <source>
        <dbReference type="ARBA" id="ARBA00008335"/>
    </source>
</evidence>
<evidence type="ECO:0000256" key="15">
    <source>
        <dbReference type="ARBA" id="ARBA00044899"/>
    </source>
</evidence>
<evidence type="ECO:0000313" key="28">
    <source>
        <dbReference type="Proteomes" id="UP000323621"/>
    </source>
</evidence>
<keyword evidence="7" id="KW-0458">Lysosome</keyword>
<evidence type="ECO:0000256" key="21">
    <source>
        <dbReference type="ARBA" id="ARBA00044985"/>
    </source>
</evidence>
<comment type="subcellular location">
    <subcellularLocation>
        <location evidence="1">Lysosome membrane</location>
        <topology evidence="1">Multi-pass membrane protein</topology>
    </subcellularLocation>
</comment>
<evidence type="ECO:0000256" key="6">
    <source>
        <dbReference type="ARBA" id="ARBA00023136"/>
    </source>
</evidence>
<evidence type="ECO:0000256" key="25">
    <source>
        <dbReference type="SAM" id="Phobius"/>
    </source>
</evidence>
<evidence type="ECO:0000256" key="14">
    <source>
        <dbReference type="ARBA" id="ARBA00044898"/>
    </source>
</evidence>
<name>A0ABY3M8L7_9FLAO</name>
<comment type="catalytic activity">
    <reaction evidence="16">
        <text>L-lysyl-L-lysine(out) = L-lysyl-L-lysine(in)</text>
        <dbReference type="Rhea" id="RHEA:79403"/>
        <dbReference type="ChEBI" id="CHEBI:229956"/>
    </reaction>
</comment>
<evidence type="ECO:0000256" key="9">
    <source>
        <dbReference type="ARBA" id="ARBA00044878"/>
    </source>
</evidence>
<evidence type="ECO:0000259" key="26">
    <source>
        <dbReference type="PROSITE" id="PS50850"/>
    </source>
</evidence>
<keyword evidence="5 25" id="KW-1133">Transmembrane helix</keyword>
<evidence type="ECO:0000256" key="23">
    <source>
        <dbReference type="ARBA" id="ARBA00045709"/>
    </source>
</evidence>
<feature type="transmembrane region" description="Helical" evidence="25">
    <location>
        <begin position="277"/>
        <end position="296"/>
    </location>
</feature>
<proteinExistence type="inferred from homology"/>
<comment type="catalytic activity">
    <reaction evidence="11">
        <text>L-alpha-aminoacyl-L-histidine(out) = L-alpha-aminoacyl-L-histidine(in)</text>
        <dbReference type="Rhea" id="RHEA:79375"/>
        <dbReference type="ChEBI" id="CHEBI:229967"/>
    </reaction>
</comment>
<evidence type="ECO:0000256" key="5">
    <source>
        <dbReference type="ARBA" id="ARBA00022989"/>
    </source>
</evidence>
<dbReference type="RefSeq" id="WP_148381344.1">
    <property type="nucleotide sequence ID" value="NZ_VSKN01000017.1"/>
</dbReference>
<keyword evidence="4 25" id="KW-0812">Transmembrane</keyword>
<comment type="catalytic activity">
    <reaction evidence="17">
        <text>L-arginyl-glycine(out) = L-arginyl-glycine(in)</text>
        <dbReference type="Rhea" id="RHEA:79391"/>
        <dbReference type="ChEBI" id="CHEBI:229955"/>
    </reaction>
</comment>
<dbReference type="CDD" id="cd06174">
    <property type="entry name" value="MFS"/>
    <property type="match status" value="1"/>
</dbReference>
<evidence type="ECO:0000256" key="1">
    <source>
        <dbReference type="ARBA" id="ARBA00004155"/>
    </source>
</evidence>
<evidence type="ECO:0000256" key="8">
    <source>
        <dbReference type="ARBA" id="ARBA00044876"/>
    </source>
</evidence>
<feature type="transmembrane region" description="Helical" evidence="25">
    <location>
        <begin position="66"/>
        <end position="88"/>
    </location>
</feature>
<dbReference type="EMBL" id="VSKN01000017">
    <property type="protein sequence ID" value="TYC10584.1"/>
    <property type="molecule type" value="Genomic_DNA"/>
</dbReference>
<keyword evidence="6 25" id="KW-0472">Membrane</keyword>
<gene>
    <name evidence="27" type="ORF">ES677_11625</name>
</gene>
<comment type="catalytic activity">
    <reaction evidence="20">
        <text>L-lysyl-glycine(out) = L-lysyl-glycine(in)</text>
        <dbReference type="Rhea" id="RHEA:79407"/>
        <dbReference type="ChEBI" id="CHEBI:191202"/>
    </reaction>
</comment>
<feature type="transmembrane region" description="Helical" evidence="25">
    <location>
        <begin position="188"/>
        <end position="208"/>
    </location>
</feature>
<comment type="catalytic activity">
    <reaction evidence="9">
        <text>L-histidyl-glycine(out) = L-histidyl-glycine(in)</text>
        <dbReference type="Rhea" id="RHEA:79395"/>
        <dbReference type="ChEBI" id="CHEBI:229957"/>
    </reaction>
</comment>
<comment type="catalytic activity">
    <reaction evidence="12">
        <text>L-lysyl-L-alpha-amino acid(out) = L-lysyl-L-alpha-amino acid(in)</text>
        <dbReference type="Rhea" id="RHEA:79387"/>
        <dbReference type="ChEBI" id="CHEBI:229965"/>
    </reaction>
</comment>
<evidence type="ECO:0000256" key="3">
    <source>
        <dbReference type="ARBA" id="ARBA00022448"/>
    </source>
</evidence>
<feature type="transmembrane region" description="Helical" evidence="25">
    <location>
        <begin position="149"/>
        <end position="168"/>
    </location>
</feature>
<evidence type="ECO:0000256" key="7">
    <source>
        <dbReference type="ARBA" id="ARBA00023228"/>
    </source>
</evidence>
<protein>
    <recommendedName>
        <fullName evidence="21">Lysosomal dipeptide transporter MFSD1</fullName>
    </recommendedName>
    <alternativeName>
        <fullName evidence="22">Major facilitator superfamily domain-containing protein 1</fullName>
    </alternativeName>
</protein>
<sequence length="442" mass="46559">MNVHKTTADAKIVHTTVSTSQPKNLKTVYLVAWFLCALFYFYQYAVRSAPGVMQSELTAAWGENDIGSIISAYYLTYAIMALVAGVLLDRYGAHRTIPVGIIVVGIGCFIFAQGSETAGMIGFVLQAVGAIFGFIGASYVAARYLPARMLAIFIGLTQCLGMAGAAFGSKPVHMAIDPSGSFQMSWQTVWITFGVIGLVLAIATWFVMPKDSGDSATHHGALSVSSLISPFKLVFGNRQSWYAGIIGGLLFVPTTIGALVWATSFLHSGDNLSMSEAASIASIVPIGWVIGCPLLGYISDKLGKRKPVLIGGALVMLVAAIIAVYVPAGGSAIPRYAVALTLGIASGAAMIPFSMIKEANPPEVKGTAAGSMNFMVFGISGIISPLISKLMGPTPDKSLDLHQFQDALLPLIGAIAVAIILSFFIRETGLGKQENKVMTSTK</sequence>
<dbReference type="Proteomes" id="UP000323621">
    <property type="component" value="Unassembled WGS sequence"/>
</dbReference>
<dbReference type="PROSITE" id="PS50850">
    <property type="entry name" value="MFS"/>
    <property type="match status" value="1"/>
</dbReference>
<dbReference type="Pfam" id="PF07690">
    <property type="entry name" value="MFS_1"/>
    <property type="match status" value="1"/>
</dbReference>
<feature type="transmembrane region" description="Helical" evidence="25">
    <location>
        <begin position="368"/>
        <end position="387"/>
    </location>
</feature>
<dbReference type="PANTHER" id="PTHR23512:SF3">
    <property type="entry name" value="MAJOR FACILITATOR SUPERFAMILY DOMAIN-CONTAINING PROTEIN 1"/>
    <property type="match status" value="1"/>
</dbReference>
<evidence type="ECO:0000256" key="4">
    <source>
        <dbReference type="ARBA" id="ARBA00022692"/>
    </source>
</evidence>
<evidence type="ECO:0000256" key="12">
    <source>
        <dbReference type="ARBA" id="ARBA00044891"/>
    </source>
</evidence>
<dbReference type="PANTHER" id="PTHR23512">
    <property type="entry name" value="MAJOR FACILITATOR SUPERFAMILY DOMAIN-CONTAINING PROTEIN 1"/>
    <property type="match status" value="1"/>
</dbReference>
<comment type="similarity">
    <text evidence="2">Belongs to the major facilitator superfamily.</text>
</comment>
<organism evidence="27 28">
    <name type="scientific">Bizionia gelidisalsuginis</name>
    <dbReference type="NCBI Taxonomy" id="291188"/>
    <lineage>
        <taxon>Bacteria</taxon>
        <taxon>Pseudomonadati</taxon>
        <taxon>Bacteroidota</taxon>
        <taxon>Flavobacteriia</taxon>
        <taxon>Flavobacteriales</taxon>
        <taxon>Flavobacteriaceae</taxon>
        <taxon>Bizionia</taxon>
    </lineage>
</organism>
<feature type="transmembrane region" description="Helical" evidence="25">
    <location>
        <begin position="407"/>
        <end position="425"/>
    </location>
</feature>
<evidence type="ECO:0000256" key="10">
    <source>
        <dbReference type="ARBA" id="ARBA00044881"/>
    </source>
</evidence>
<reference evidence="27 28" key="1">
    <citation type="submission" date="2019-08" db="EMBL/GenBank/DDBJ databases">
        <title>Genomes of Antarctic Bizionia species.</title>
        <authorList>
            <person name="Bowman J.P."/>
        </authorList>
    </citation>
    <scope>NUCLEOTIDE SEQUENCE [LARGE SCALE GENOMIC DNA]</scope>
    <source>
        <strain evidence="27 28">IC164</strain>
    </source>
</reference>
<comment type="catalytic activity">
    <reaction evidence="14">
        <text>L-aspartyl-L-lysine(out) = L-aspartyl-L-lysine(in)</text>
        <dbReference type="Rhea" id="RHEA:79411"/>
        <dbReference type="ChEBI" id="CHEBI:229953"/>
    </reaction>
</comment>
<feature type="transmembrane region" description="Helical" evidence="25">
    <location>
        <begin position="333"/>
        <end position="356"/>
    </location>
</feature>
<feature type="transmembrane region" description="Helical" evidence="25">
    <location>
        <begin position="120"/>
        <end position="142"/>
    </location>
</feature>